<reference evidence="1" key="1">
    <citation type="submission" date="2021-03" db="EMBL/GenBank/DDBJ databases">
        <authorList>
            <consortium name="DOE Joint Genome Institute"/>
            <person name="Ahrendt S."/>
            <person name="Looney B.P."/>
            <person name="Miyauchi S."/>
            <person name="Morin E."/>
            <person name="Drula E."/>
            <person name="Courty P.E."/>
            <person name="Chicoki N."/>
            <person name="Fauchery L."/>
            <person name="Kohler A."/>
            <person name="Kuo A."/>
            <person name="Labutti K."/>
            <person name="Pangilinan J."/>
            <person name="Lipzen A."/>
            <person name="Riley R."/>
            <person name="Andreopoulos W."/>
            <person name="He G."/>
            <person name="Johnson J."/>
            <person name="Barry K.W."/>
            <person name="Grigoriev I.V."/>
            <person name="Nagy L."/>
            <person name="Hibbett D."/>
            <person name="Henrissat B."/>
            <person name="Matheny P.B."/>
            <person name="Labbe J."/>
            <person name="Martin F."/>
        </authorList>
    </citation>
    <scope>NUCLEOTIDE SEQUENCE</scope>
    <source>
        <strain evidence="1">HHB10654</strain>
    </source>
</reference>
<accession>A0ACB8T9N6</accession>
<dbReference type="Proteomes" id="UP000814140">
    <property type="component" value="Unassembled WGS sequence"/>
</dbReference>
<comment type="caution">
    <text evidence="1">The sequence shown here is derived from an EMBL/GenBank/DDBJ whole genome shotgun (WGS) entry which is preliminary data.</text>
</comment>
<protein>
    <submittedName>
        <fullName evidence="1">Uncharacterized protein</fullName>
    </submittedName>
</protein>
<dbReference type="EMBL" id="MU277197">
    <property type="protein sequence ID" value="KAI0064883.1"/>
    <property type="molecule type" value="Genomic_DNA"/>
</dbReference>
<gene>
    <name evidence="1" type="ORF">BV25DRAFT_1822651</name>
</gene>
<name>A0ACB8T9N6_9AGAM</name>
<reference evidence="1" key="2">
    <citation type="journal article" date="2022" name="New Phytol.">
        <title>Evolutionary transition to the ectomycorrhizal habit in the genomes of a hyperdiverse lineage of mushroom-forming fungi.</title>
        <authorList>
            <person name="Looney B."/>
            <person name="Miyauchi S."/>
            <person name="Morin E."/>
            <person name="Drula E."/>
            <person name="Courty P.E."/>
            <person name="Kohler A."/>
            <person name="Kuo A."/>
            <person name="LaButti K."/>
            <person name="Pangilinan J."/>
            <person name="Lipzen A."/>
            <person name="Riley R."/>
            <person name="Andreopoulos W."/>
            <person name="He G."/>
            <person name="Johnson J."/>
            <person name="Nolan M."/>
            <person name="Tritt A."/>
            <person name="Barry K.W."/>
            <person name="Grigoriev I.V."/>
            <person name="Nagy L.G."/>
            <person name="Hibbett D."/>
            <person name="Henrissat B."/>
            <person name="Matheny P.B."/>
            <person name="Labbe J."/>
            <person name="Martin F.M."/>
        </authorList>
    </citation>
    <scope>NUCLEOTIDE SEQUENCE</scope>
    <source>
        <strain evidence="1">HHB10654</strain>
    </source>
</reference>
<evidence type="ECO:0000313" key="1">
    <source>
        <dbReference type="EMBL" id="KAI0064883.1"/>
    </source>
</evidence>
<sequence>MSNIKIREVTEGIWTFSRPFLRFNVFRVGGRSTAIRMKDGGVWVLASTPLTPETKKTIDDLGPVKYLVGPDSVHHIFLAEYHKAYPEAKLVAVEEAINKKKAENLPWHGSWSDSNREPVLGFEDEIKHCYFSGFKNKDVAFFHVPSKTLLTADLIFNFPAHEQYPNAIFPGGIPIISQIFGHISPFSKSHHTITKNLGVDREMMRRDAKTVADWDFTRLIPCHGDVIEGDGNKAWRLAYSPFL</sequence>
<feature type="non-terminal residue" evidence="1">
    <location>
        <position position="243"/>
    </location>
</feature>
<organism evidence="1 2">
    <name type="scientific">Artomyces pyxidatus</name>
    <dbReference type="NCBI Taxonomy" id="48021"/>
    <lineage>
        <taxon>Eukaryota</taxon>
        <taxon>Fungi</taxon>
        <taxon>Dikarya</taxon>
        <taxon>Basidiomycota</taxon>
        <taxon>Agaricomycotina</taxon>
        <taxon>Agaricomycetes</taxon>
        <taxon>Russulales</taxon>
        <taxon>Auriscalpiaceae</taxon>
        <taxon>Artomyces</taxon>
    </lineage>
</organism>
<keyword evidence="2" id="KW-1185">Reference proteome</keyword>
<evidence type="ECO:0000313" key="2">
    <source>
        <dbReference type="Proteomes" id="UP000814140"/>
    </source>
</evidence>
<proteinExistence type="predicted"/>